<accession>A0A7W7D9J1</accession>
<evidence type="ECO:0000313" key="2">
    <source>
        <dbReference type="EMBL" id="MBB4702526.1"/>
    </source>
</evidence>
<name>A0A7W7D9J1_9ACTN</name>
<organism evidence="2 3">
    <name type="scientific">Sphaerisporangium siamense</name>
    <dbReference type="NCBI Taxonomy" id="795645"/>
    <lineage>
        <taxon>Bacteria</taxon>
        <taxon>Bacillati</taxon>
        <taxon>Actinomycetota</taxon>
        <taxon>Actinomycetes</taxon>
        <taxon>Streptosporangiales</taxon>
        <taxon>Streptosporangiaceae</taxon>
        <taxon>Sphaerisporangium</taxon>
    </lineage>
</organism>
<feature type="compositionally biased region" description="Low complexity" evidence="1">
    <location>
        <begin position="28"/>
        <end position="42"/>
    </location>
</feature>
<proteinExistence type="predicted"/>
<reference evidence="2 3" key="1">
    <citation type="submission" date="2020-08" db="EMBL/GenBank/DDBJ databases">
        <title>Sequencing the genomes of 1000 actinobacteria strains.</title>
        <authorList>
            <person name="Klenk H.-P."/>
        </authorList>
    </citation>
    <scope>NUCLEOTIDE SEQUENCE [LARGE SCALE GENOMIC DNA]</scope>
    <source>
        <strain evidence="2 3">DSM 45784</strain>
    </source>
</reference>
<sequence length="90" mass="9003">MTSIFRLATRVEPCSVRGDARPAPTPPGARAGAGPAALAGTPPVRTHLALPGGGARWALHVQALGGEAGAWTQTGPVAPRGTRRAHGGQP</sequence>
<evidence type="ECO:0000313" key="3">
    <source>
        <dbReference type="Proteomes" id="UP000542210"/>
    </source>
</evidence>
<dbReference type="Proteomes" id="UP000542210">
    <property type="component" value="Unassembled WGS sequence"/>
</dbReference>
<protein>
    <submittedName>
        <fullName evidence="2">Uncharacterized protein</fullName>
    </submittedName>
</protein>
<feature type="region of interest" description="Disordered" evidence="1">
    <location>
        <begin position="15"/>
        <end position="42"/>
    </location>
</feature>
<dbReference type="EMBL" id="JACHND010000001">
    <property type="protein sequence ID" value="MBB4702526.1"/>
    <property type="molecule type" value="Genomic_DNA"/>
</dbReference>
<gene>
    <name evidence="2" type="ORF">BJ982_004070</name>
</gene>
<evidence type="ECO:0000256" key="1">
    <source>
        <dbReference type="SAM" id="MobiDB-lite"/>
    </source>
</evidence>
<feature type="compositionally biased region" description="Basic residues" evidence="1">
    <location>
        <begin position="81"/>
        <end position="90"/>
    </location>
</feature>
<keyword evidence="3" id="KW-1185">Reference proteome</keyword>
<feature type="region of interest" description="Disordered" evidence="1">
    <location>
        <begin position="69"/>
        <end position="90"/>
    </location>
</feature>
<dbReference type="AlphaFoldDB" id="A0A7W7D9J1"/>
<comment type="caution">
    <text evidence="2">The sequence shown here is derived from an EMBL/GenBank/DDBJ whole genome shotgun (WGS) entry which is preliminary data.</text>
</comment>